<organism evidence="1 2">
    <name type="scientific">Stella humosa</name>
    <dbReference type="NCBI Taxonomy" id="94"/>
    <lineage>
        <taxon>Bacteria</taxon>
        <taxon>Pseudomonadati</taxon>
        <taxon>Pseudomonadota</taxon>
        <taxon>Alphaproteobacteria</taxon>
        <taxon>Rhodospirillales</taxon>
        <taxon>Stellaceae</taxon>
        <taxon>Stella</taxon>
    </lineage>
</organism>
<evidence type="ECO:0000313" key="2">
    <source>
        <dbReference type="Proteomes" id="UP000278222"/>
    </source>
</evidence>
<reference evidence="1 2" key="1">
    <citation type="submission" date="2018-11" db="EMBL/GenBank/DDBJ databases">
        <title>Genomic Encyclopedia of Type Strains, Phase IV (KMG-IV): sequencing the most valuable type-strain genomes for metagenomic binning, comparative biology and taxonomic classification.</title>
        <authorList>
            <person name="Goeker M."/>
        </authorList>
    </citation>
    <scope>NUCLEOTIDE SEQUENCE [LARGE SCALE GENOMIC DNA]</scope>
    <source>
        <strain evidence="1 2">DSM 5900</strain>
    </source>
</reference>
<dbReference type="OrthoDB" id="9083851at2"/>
<dbReference type="SUPFAM" id="SSF51182">
    <property type="entry name" value="RmlC-like cupins"/>
    <property type="match status" value="1"/>
</dbReference>
<protein>
    <submittedName>
        <fullName evidence="1">Dimethlysulfoniopropionate lyase</fullName>
    </submittedName>
</protein>
<sequence length="210" mass="21805">MAVIAALDPHVDAFQRRFLDAIAARPAPGPLFQEEVARLGRALPVGSSDGEPAVAQEQPACAHLPCAIAAGLAGAEAPLVAAVAALAPALCWTYGYPPDDRYPGLAERIAFCEVVGFRGLRPGGAVRLGLTLMAPGTAYPAHAHPAAETYLVISGTGLWQAGETPAAMRPPGSVIWHPADVPHAMTSFADPLLAVWSWSGRIAAPPFYTT</sequence>
<name>A0A3N1M9K1_9PROT</name>
<keyword evidence="2" id="KW-1185">Reference proteome</keyword>
<dbReference type="InterPro" id="IPR014710">
    <property type="entry name" value="RmlC-like_jellyroll"/>
</dbReference>
<dbReference type="Gene3D" id="2.60.120.10">
    <property type="entry name" value="Jelly Rolls"/>
    <property type="match status" value="1"/>
</dbReference>
<dbReference type="AlphaFoldDB" id="A0A3N1M9K1"/>
<dbReference type="InterPro" id="IPR031723">
    <property type="entry name" value="DMSP_lyase"/>
</dbReference>
<evidence type="ECO:0000313" key="1">
    <source>
        <dbReference type="EMBL" id="ROQ00351.1"/>
    </source>
</evidence>
<dbReference type="InterPro" id="IPR011051">
    <property type="entry name" value="RmlC_Cupin_sf"/>
</dbReference>
<keyword evidence="1" id="KW-0456">Lyase</keyword>
<gene>
    <name evidence="1" type="ORF">EDC65_2147</name>
</gene>
<dbReference type="GO" id="GO:0047869">
    <property type="term" value="F:dimethylpropiothetin dethiomethylase activity"/>
    <property type="evidence" value="ECO:0007669"/>
    <property type="project" value="InterPro"/>
</dbReference>
<dbReference type="Proteomes" id="UP000278222">
    <property type="component" value="Unassembled WGS sequence"/>
</dbReference>
<dbReference type="RefSeq" id="WP_123689642.1">
    <property type="nucleotide sequence ID" value="NZ_AP019700.1"/>
</dbReference>
<dbReference type="EMBL" id="RJKX01000013">
    <property type="protein sequence ID" value="ROQ00351.1"/>
    <property type="molecule type" value="Genomic_DNA"/>
</dbReference>
<proteinExistence type="predicted"/>
<dbReference type="Pfam" id="PF16867">
    <property type="entry name" value="DMSP_lyase"/>
    <property type="match status" value="1"/>
</dbReference>
<accession>A0A3N1M9K1</accession>
<comment type="caution">
    <text evidence="1">The sequence shown here is derived from an EMBL/GenBank/DDBJ whole genome shotgun (WGS) entry which is preliminary data.</text>
</comment>